<comment type="caution">
    <text evidence="2">The sequence shown here is derived from an EMBL/GenBank/DDBJ whole genome shotgun (WGS) entry which is preliminary data.</text>
</comment>
<reference evidence="2" key="1">
    <citation type="submission" date="2021-04" db="EMBL/GenBank/DDBJ databases">
        <authorList>
            <consortium name="Molecular Ecology Group"/>
        </authorList>
    </citation>
    <scope>NUCLEOTIDE SEQUENCE</scope>
</reference>
<name>A0A8S3ZS20_9EUPU</name>
<sequence length="99" mass="11252">MDVYDPACPTEDDVPFEEIDLSQVPLPPTLPLQGDVPSRETSSLPSELEREDKRKGRKKKRKNRNDRSQPEEAEAEDKENEETSDQCPVLEPAEPVFSD</sequence>
<gene>
    <name evidence="2" type="ORF">CUNI_LOCUS15664</name>
</gene>
<proteinExistence type="predicted"/>
<evidence type="ECO:0000256" key="1">
    <source>
        <dbReference type="SAM" id="MobiDB-lite"/>
    </source>
</evidence>
<dbReference type="AlphaFoldDB" id="A0A8S3ZS20"/>
<dbReference type="EMBL" id="CAJHNH020003846">
    <property type="protein sequence ID" value="CAG5130106.1"/>
    <property type="molecule type" value="Genomic_DNA"/>
</dbReference>
<dbReference type="OrthoDB" id="10549875at2759"/>
<evidence type="ECO:0000313" key="2">
    <source>
        <dbReference type="EMBL" id="CAG5130106.1"/>
    </source>
</evidence>
<feature type="compositionally biased region" description="Acidic residues" evidence="1">
    <location>
        <begin position="71"/>
        <end position="84"/>
    </location>
</feature>
<dbReference type="Proteomes" id="UP000678393">
    <property type="component" value="Unassembled WGS sequence"/>
</dbReference>
<keyword evidence="3" id="KW-1185">Reference proteome</keyword>
<protein>
    <submittedName>
        <fullName evidence="2">Uncharacterized protein</fullName>
    </submittedName>
</protein>
<organism evidence="2 3">
    <name type="scientific">Candidula unifasciata</name>
    <dbReference type="NCBI Taxonomy" id="100452"/>
    <lineage>
        <taxon>Eukaryota</taxon>
        <taxon>Metazoa</taxon>
        <taxon>Spiralia</taxon>
        <taxon>Lophotrochozoa</taxon>
        <taxon>Mollusca</taxon>
        <taxon>Gastropoda</taxon>
        <taxon>Heterobranchia</taxon>
        <taxon>Euthyneura</taxon>
        <taxon>Panpulmonata</taxon>
        <taxon>Eupulmonata</taxon>
        <taxon>Stylommatophora</taxon>
        <taxon>Helicina</taxon>
        <taxon>Helicoidea</taxon>
        <taxon>Geomitridae</taxon>
        <taxon>Candidula</taxon>
    </lineage>
</organism>
<feature type="region of interest" description="Disordered" evidence="1">
    <location>
        <begin position="1"/>
        <end position="99"/>
    </location>
</feature>
<feature type="compositionally biased region" description="Acidic residues" evidence="1">
    <location>
        <begin position="10"/>
        <end position="20"/>
    </location>
</feature>
<accession>A0A8S3ZS20</accession>
<feature type="compositionally biased region" description="Basic residues" evidence="1">
    <location>
        <begin position="55"/>
        <end position="64"/>
    </location>
</feature>
<feature type="non-terminal residue" evidence="2">
    <location>
        <position position="1"/>
    </location>
</feature>
<evidence type="ECO:0000313" key="3">
    <source>
        <dbReference type="Proteomes" id="UP000678393"/>
    </source>
</evidence>